<dbReference type="InterPro" id="IPR002110">
    <property type="entry name" value="Ankyrin_rpt"/>
</dbReference>
<organism evidence="4 5">
    <name type="scientific">Paeniglutamicibacter terrestris</name>
    <dbReference type="NCBI Taxonomy" id="2723403"/>
    <lineage>
        <taxon>Bacteria</taxon>
        <taxon>Bacillati</taxon>
        <taxon>Actinomycetota</taxon>
        <taxon>Actinomycetes</taxon>
        <taxon>Micrococcales</taxon>
        <taxon>Micrococcaceae</taxon>
        <taxon>Paeniglutamicibacter</taxon>
    </lineage>
</organism>
<dbReference type="Gene3D" id="1.25.40.20">
    <property type="entry name" value="Ankyrin repeat-containing domain"/>
    <property type="match status" value="1"/>
</dbReference>
<comment type="caution">
    <text evidence="4">The sequence shown here is derived from an EMBL/GenBank/DDBJ whole genome shotgun (WGS) entry which is preliminary data.</text>
</comment>
<evidence type="ECO:0000256" key="1">
    <source>
        <dbReference type="ARBA" id="ARBA00022737"/>
    </source>
</evidence>
<keyword evidence="1" id="KW-0677">Repeat</keyword>
<evidence type="ECO:0000313" key="4">
    <source>
        <dbReference type="EMBL" id="NKG22507.1"/>
    </source>
</evidence>
<dbReference type="Pfam" id="PF12796">
    <property type="entry name" value="Ank_2"/>
    <property type="match status" value="1"/>
</dbReference>
<evidence type="ECO:0000256" key="3">
    <source>
        <dbReference type="PROSITE-ProRule" id="PRU00023"/>
    </source>
</evidence>
<dbReference type="InterPro" id="IPR036770">
    <property type="entry name" value="Ankyrin_rpt-contain_sf"/>
</dbReference>
<reference evidence="4 5" key="1">
    <citation type="submission" date="2020-04" db="EMBL/GenBank/DDBJ databases">
        <title>Paeniglutamicibacter sp. ANT13_2, a novel actinomycete isolated from sediment in Antarctica.</title>
        <authorList>
            <person name="Sakdapetsiri C."/>
            <person name="Pinyakong O."/>
        </authorList>
    </citation>
    <scope>NUCLEOTIDE SEQUENCE [LARGE SCALE GENOMIC DNA]</scope>
    <source>
        <strain evidence="4 5">ANT13_2</strain>
    </source>
</reference>
<dbReference type="SUPFAM" id="SSF48403">
    <property type="entry name" value="Ankyrin repeat"/>
    <property type="match status" value="1"/>
</dbReference>
<evidence type="ECO:0000256" key="2">
    <source>
        <dbReference type="ARBA" id="ARBA00023043"/>
    </source>
</evidence>
<dbReference type="Proteomes" id="UP000746595">
    <property type="component" value="Unassembled WGS sequence"/>
</dbReference>
<gene>
    <name evidence="4" type="ORF">HED64_17550</name>
</gene>
<keyword evidence="5" id="KW-1185">Reference proteome</keyword>
<dbReference type="PANTHER" id="PTHR24171">
    <property type="entry name" value="ANKYRIN REPEAT DOMAIN-CONTAINING PROTEIN 39-RELATED"/>
    <property type="match status" value="1"/>
</dbReference>
<protein>
    <submittedName>
        <fullName evidence="4">Ankyrin repeat domain-containing protein</fullName>
    </submittedName>
</protein>
<dbReference type="PROSITE" id="PS50088">
    <property type="entry name" value="ANK_REPEAT"/>
    <property type="match status" value="1"/>
</dbReference>
<name>A0ABX1G8C4_9MICC</name>
<dbReference type="PROSITE" id="PS50297">
    <property type="entry name" value="ANK_REP_REGION"/>
    <property type="match status" value="1"/>
</dbReference>
<dbReference type="SMART" id="SM00248">
    <property type="entry name" value="ANK"/>
    <property type="match status" value="2"/>
</dbReference>
<dbReference type="EMBL" id="JAAWVT010000012">
    <property type="protein sequence ID" value="NKG22507.1"/>
    <property type="molecule type" value="Genomic_DNA"/>
</dbReference>
<evidence type="ECO:0000313" key="5">
    <source>
        <dbReference type="Proteomes" id="UP000746595"/>
    </source>
</evidence>
<dbReference type="RefSeq" id="WP_168153275.1">
    <property type="nucleotide sequence ID" value="NZ_JAAWVT010000012.1"/>
</dbReference>
<accession>A0ABX1G8C4</accession>
<keyword evidence="2 3" id="KW-0040">ANK repeat</keyword>
<feature type="repeat" description="ANK" evidence="3">
    <location>
        <begin position="49"/>
        <end position="81"/>
    </location>
</feature>
<sequence length="136" mass="14625">MTDPNASAPLSDEELAYLHSIFDLAREGSTEKLMAVIDQGVPADLTDSKGDTLMILAAYNGHHQIVAGLLERGADVNRLNDKGQGALTCAVFRKNEALTRLLLENGADPQLGAQNAIAVTEMFDLPELKSVISEYL</sequence>
<proteinExistence type="predicted"/>